<dbReference type="PANTHER" id="PTHR20861:SF1">
    <property type="entry name" value="HOMOSERINE KINASE"/>
    <property type="match status" value="1"/>
</dbReference>
<dbReference type="InterPro" id="IPR006204">
    <property type="entry name" value="GHMP_kinase_N_dom"/>
</dbReference>
<comment type="function">
    <text evidence="7">Catalyzes the ATP-dependent phosphorylation of L-homoserine to L-homoserine phosphate.</text>
</comment>
<keyword evidence="6 7" id="KW-0067">ATP-binding</keyword>
<dbReference type="Pfam" id="PF08544">
    <property type="entry name" value="GHMP_kinases_C"/>
    <property type="match status" value="1"/>
</dbReference>
<evidence type="ECO:0000313" key="12">
    <source>
        <dbReference type="Proteomes" id="UP000002200"/>
    </source>
</evidence>
<evidence type="ECO:0000259" key="9">
    <source>
        <dbReference type="Pfam" id="PF00288"/>
    </source>
</evidence>
<evidence type="ECO:0000256" key="6">
    <source>
        <dbReference type="ARBA" id="ARBA00022840"/>
    </source>
</evidence>
<dbReference type="GO" id="GO:0005737">
    <property type="term" value="C:cytoplasm"/>
    <property type="evidence" value="ECO:0007669"/>
    <property type="project" value="UniProtKB-SubCell"/>
</dbReference>
<dbReference type="STRING" id="203267.TWT_437"/>
<dbReference type="HOGENOM" id="CLU_041243_0_1_11"/>
<dbReference type="Pfam" id="PF00288">
    <property type="entry name" value="GHMP_kinases_N"/>
    <property type="match status" value="1"/>
</dbReference>
<comment type="catalytic activity">
    <reaction evidence="7">
        <text>L-homoserine + ATP = O-phospho-L-homoserine + ADP + H(+)</text>
        <dbReference type="Rhea" id="RHEA:13985"/>
        <dbReference type="ChEBI" id="CHEBI:15378"/>
        <dbReference type="ChEBI" id="CHEBI:30616"/>
        <dbReference type="ChEBI" id="CHEBI:57476"/>
        <dbReference type="ChEBI" id="CHEBI:57590"/>
        <dbReference type="ChEBI" id="CHEBI:456216"/>
        <dbReference type="EC" id="2.7.1.39"/>
    </reaction>
</comment>
<dbReference type="EMBL" id="AE014184">
    <property type="protein sequence ID" value="AAO44534.1"/>
    <property type="molecule type" value="Genomic_DNA"/>
</dbReference>
<protein>
    <recommendedName>
        <fullName evidence="7 8">Homoserine kinase</fullName>
        <shortName evidence="7">HK</shortName>
        <shortName evidence="7">HSK</shortName>
        <ecNumber evidence="7 8">2.7.1.39</ecNumber>
    </recommendedName>
</protein>
<dbReference type="GO" id="GO:0009088">
    <property type="term" value="P:threonine biosynthetic process"/>
    <property type="evidence" value="ECO:0007669"/>
    <property type="project" value="UniProtKB-UniRule"/>
</dbReference>
<evidence type="ECO:0000256" key="3">
    <source>
        <dbReference type="ARBA" id="ARBA00022697"/>
    </source>
</evidence>
<dbReference type="NCBIfam" id="TIGR00191">
    <property type="entry name" value="thrB"/>
    <property type="match status" value="1"/>
</dbReference>
<evidence type="ECO:0000256" key="5">
    <source>
        <dbReference type="ARBA" id="ARBA00022777"/>
    </source>
</evidence>
<dbReference type="Gene3D" id="3.30.70.890">
    <property type="entry name" value="GHMP kinase, C-terminal domain"/>
    <property type="match status" value="1"/>
</dbReference>
<dbReference type="InterPro" id="IPR020568">
    <property type="entry name" value="Ribosomal_Su5_D2-typ_SF"/>
</dbReference>
<name>Q83G81_TROWT</name>
<accession>Q83G81</accession>
<evidence type="ECO:0000256" key="2">
    <source>
        <dbReference type="ARBA" id="ARBA00022679"/>
    </source>
</evidence>
<keyword evidence="12" id="KW-1185">Reference proteome</keyword>
<dbReference type="OrthoDB" id="9769912at2"/>
<dbReference type="KEGG" id="twh:TWT_437"/>
<comment type="similarity">
    <text evidence="7">Belongs to the GHMP kinase family. Homoserine kinase subfamily.</text>
</comment>
<feature type="domain" description="GHMP kinase C-terminal" evidence="10">
    <location>
        <begin position="247"/>
        <end position="305"/>
    </location>
</feature>
<evidence type="ECO:0000256" key="4">
    <source>
        <dbReference type="ARBA" id="ARBA00022741"/>
    </source>
</evidence>
<dbReference type="GO" id="GO:0005524">
    <property type="term" value="F:ATP binding"/>
    <property type="evidence" value="ECO:0007669"/>
    <property type="project" value="UniProtKB-UniRule"/>
</dbReference>
<dbReference type="HAMAP" id="MF_00384">
    <property type="entry name" value="Homoser_kinase"/>
    <property type="match status" value="1"/>
</dbReference>
<comment type="pathway">
    <text evidence="7">Amino-acid biosynthesis; L-threonine biosynthesis; L-threonine from L-aspartate: step 4/5.</text>
</comment>
<dbReference type="SUPFAM" id="SSF54211">
    <property type="entry name" value="Ribosomal protein S5 domain 2-like"/>
    <property type="match status" value="1"/>
</dbReference>
<evidence type="ECO:0000256" key="8">
    <source>
        <dbReference type="NCBIfam" id="TIGR00191"/>
    </source>
</evidence>
<dbReference type="PIRSF" id="PIRSF000676">
    <property type="entry name" value="Homoser_kin"/>
    <property type="match status" value="1"/>
</dbReference>
<reference evidence="11 12" key="1">
    <citation type="journal article" date="2003" name="Genome Res.">
        <title>Tropheryma whipplei twist: a human pathogenic Actinobacteria with a reduced genome.</title>
        <authorList>
            <person name="Raoult D."/>
            <person name="Ogata H."/>
            <person name="Audic S."/>
            <person name="Robert C."/>
            <person name="Suhre K."/>
            <person name="Drancourt M."/>
            <person name="Claverie J.-M."/>
        </authorList>
    </citation>
    <scope>NUCLEOTIDE SEQUENCE [LARGE SCALE GENOMIC DNA]</scope>
    <source>
        <strain evidence="11 12">Twist</strain>
    </source>
</reference>
<dbReference type="InterPro" id="IPR036554">
    <property type="entry name" value="GHMP_kinase_C_sf"/>
</dbReference>
<dbReference type="Proteomes" id="UP000002200">
    <property type="component" value="Chromosome"/>
</dbReference>
<organism evidence="11 12">
    <name type="scientific">Tropheryma whipplei (strain Twist)</name>
    <name type="common">Whipple's bacillus</name>
    <dbReference type="NCBI Taxonomy" id="203267"/>
    <lineage>
        <taxon>Bacteria</taxon>
        <taxon>Bacillati</taxon>
        <taxon>Actinomycetota</taxon>
        <taxon>Actinomycetes</taxon>
        <taxon>Micrococcales</taxon>
        <taxon>Tropherymataceae</taxon>
        <taxon>Tropheryma</taxon>
    </lineage>
</organism>
<feature type="binding site" evidence="7">
    <location>
        <begin position="94"/>
        <end position="104"/>
    </location>
    <ligand>
        <name>ATP</name>
        <dbReference type="ChEBI" id="CHEBI:30616"/>
    </ligand>
</feature>
<keyword evidence="3 7" id="KW-0791">Threonine biosynthesis</keyword>
<dbReference type="Gene3D" id="3.30.230.10">
    <property type="match status" value="1"/>
</dbReference>
<comment type="subcellular location">
    <subcellularLocation>
        <location evidence="7">Cytoplasm</location>
    </subcellularLocation>
</comment>
<dbReference type="UniPathway" id="UPA00050">
    <property type="reaction ID" value="UER00064"/>
</dbReference>
<keyword evidence="5 7" id="KW-0418">Kinase</keyword>
<feature type="domain" description="GHMP kinase N-terminal" evidence="9">
    <location>
        <begin position="65"/>
        <end position="150"/>
    </location>
</feature>
<dbReference type="GeneID" id="67388104"/>
<evidence type="ECO:0000256" key="7">
    <source>
        <dbReference type="HAMAP-Rule" id="MF_00384"/>
    </source>
</evidence>
<proteinExistence type="inferred from homology"/>
<dbReference type="GO" id="GO:0004413">
    <property type="term" value="F:homoserine kinase activity"/>
    <property type="evidence" value="ECO:0007669"/>
    <property type="project" value="UniProtKB-UniRule"/>
</dbReference>
<dbReference type="eggNOG" id="COG0083">
    <property type="taxonomic scope" value="Bacteria"/>
</dbReference>
<dbReference type="RefSeq" id="WP_011096283.1">
    <property type="nucleotide sequence ID" value="NC_004572.3"/>
</dbReference>
<keyword evidence="7" id="KW-0963">Cytoplasm</keyword>
<dbReference type="SUPFAM" id="SSF55060">
    <property type="entry name" value="GHMP Kinase, C-terminal domain"/>
    <property type="match status" value="1"/>
</dbReference>
<dbReference type="AlphaFoldDB" id="Q83G81"/>
<dbReference type="PRINTS" id="PR00958">
    <property type="entry name" value="HOMSERKINASE"/>
</dbReference>
<dbReference type="InterPro" id="IPR014721">
    <property type="entry name" value="Ribsml_uS5_D2-typ_fold_subgr"/>
</dbReference>
<evidence type="ECO:0000313" key="11">
    <source>
        <dbReference type="EMBL" id="AAO44534.1"/>
    </source>
</evidence>
<dbReference type="InterPro" id="IPR013750">
    <property type="entry name" value="GHMP_kinase_C_dom"/>
</dbReference>
<dbReference type="EC" id="2.7.1.39" evidence="7 8"/>
<sequence>MRLEGCRNLSFTVKVPATSANLGPGFDSLGLALGMYSTLKVEILDVPGITIETRGSSQFPSDDSNLIVRSLLHVFASRGFTAPGLRLVSDFDFPPGRGLGSSAAAISSAVLAAQRIMSHASYPHDSAESFILATDIEGHPDNIAAALFGGLTIAWLRGSGEKTVSPSYRHDSSARQGTEPAYKKLVPHRAIRPVIFVPVNQQMSTVVARGLQPFSVPYTDAVFNLSRSALLVAALTQSPDVLLEATEDRLHQNYRADAMPETFSLIEHLRHAKLAAVVSGAGPSILVLTVDPAERLKAIDVVTSHAKGQWEHFMPAIDFEGARIFDGHDPLGPFS</sequence>
<keyword evidence="4 7" id="KW-0547">Nucleotide-binding</keyword>
<evidence type="ECO:0000259" key="10">
    <source>
        <dbReference type="Pfam" id="PF08544"/>
    </source>
</evidence>
<gene>
    <name evidence="7 11" type="primary">thrB</name>
    <name evidence="11" type="ordered locus">TWT_437</name>
</gene>
<dbReference type="InterPro" id="IPR000870">
    <property type="entry name" value="Homoserine_kinase"/>
</dbReference>
<dbReference type="PANTHER" id="PTHR20861">
    <property type="entry name" value="HOMOSERINE/4-DIPHOSPHOCYTIDYL-2-C-METHYL-D-ERYTHRITOL KINASE"/>
    <property type="match status" value="1"/>
</dbReference>
<evidence type="ECO:0000256" key="1">
    <source>
        <dbReference type="ARBA" id="ARBA00022605"/>
    </source>
</evidence>
<keyword evidence="1 7" id="KW-0028">Amino-acid biosynthesis</keyword>
<keyword evidence="2 7" id="KW-0808">Transferase</keyword>